<feature type="region of interest" description="Disordered" evidence="10">
    <location>
        <begin position="298"/>
        <end position="390"/>
    </location>
</feature>
<evidence type="ECO:0008006" key="15">
    <source>
        <dbReference type="Google" id="ProtNLM"/>
    </source>
</evidence>
<feature type="compositionally biased region" description="Acidic residues" evidence="10">
    <location>
        <begin position="14"/>
        <end position="35"/>
    </location>
</feature>
<feature type="compositionally biased region" description="Acidic residues" evidence="10">
    <location>
        <begin position="143"/>
        <end position="167"/>
    </location>
</feature>
<dbReference type="Gene3D" id="3.30.890.10">
    <property type="entry name" value="Methyl-cpg-binding Protein 2, Chain A"/>
    <property type="match status" value="1"/>
</dbReference>
<keyword evidence="5" id="KW-0805">Transcription regulation</keyword>
<name>A0A8T3DS00_9TELE</name>
<feature type="domain" description="CXXC-type" evidence="12">
    <location>
        <begin position="611"/>
        <end position="660"/>
    </location>
</feature>
<keyword evidence="6" id="KW-0238">DNA-binding</keyword>
<accession>A0A8T3DS00</accession>
<dbReference type="PANTHER" id="PTHR12396">
    <property type="entry name" value="METHYL-CPG BINDING PROTEIN, MBD"/>
    <property type="match status" value="1"/>
</dbReference>
<dbReference type="CDD" id="cd01396">
    <property type="entry name" value="MeCP2_MBD"/>
    <property type="match status" value="1"/>
</dbReference>
<evidence type="ECO:0000259" key="12">
    <source>
        <dbReference type="PROSITE" id="PS51058"/>
    </source>
</evidence>
<dbReference type="SUPFAM" id="SSF54171">
    <property type="entry name" value="DNA-binding domain"/>
    <property type="match status" value="1"/>
</dbReference>
<evidence type="ECO:0000256" key="5">
    <source>
        <dbReference type="ARBA" id="ARBA00023015"/>
    </source>
</evidence>
<feature type="domain" description="CXXC-type" evidence="12">
    <location>
        <begin position="495"/>
        <end position="542"/>
    </location>
</feature>
<dbReference type="InterPro" id="IPR002857">
    <property type="entry name" value="Znf_CXXC"/>
</dbReference>
<dbReference type="Proteomes" id="UP000829720">
    <property type="component" value="Unassembled WGS sequence"/>
</dbReference>
<evidence type="ECO:0000256" key="2">
    <source>
        <dbReference type="ARBA" id="ARBA00022723"/>
    </source>
</evidence>
<feature type="region of interest" description="Disordered" evidence="10">
    <location>
        <begin position="1"/>
        <end position="218"/>
    </location>
</feature>
<dbReference type="InterPro" id="IPR001739">
    <property type="entry name" value="Methyl_CpG_DNA-bd"/>
</dbReference>
<keyword evidence="4" id="KW-0862">Zinc</keyword>
<reference evidence="13" key="1">
    <citation type="submission" date="2021-01" db="EMBL/GenBank/DDBJ databases">
        <authorList>
            <person name="Zahm M."/>
            <person name="Roques C."/>
            <person name="Cabau C."/>
            <person name="Klopp C."/>
            <person name="Donnadieu C."/>
            <person name="Jouanno E."/>
            <person name="Lampietro C."/>
            <person name="Louis A."/>
            <person name="Herpin A."/>
            <person name="Echchiki A."/>
            <person name="Berthelot C."/>
            <person name="Parey E."/>
            <person name="Roest-Crollius H."/>
            <person name="Braasch I."/>
            <person name="Postlethwait J."/>
            <person name="Bobe J."/>
            <person name="Montfort J."/>
            <person name="Bouchez O."/>
            <person name="Begum T."/>
            <person name="Mejri S."/>
            <person name="Adams A."/>
            <person name="Chen W.-J."/>
            <person name="Guiguen Y."/>
        </authorList>
    </citation>
    <scope>NUCLEOTIDE SEQUENCE</scope>
    <source>
        <tissue evidence="13">Blood</tissue>
    </source>
</reference>
<dbReference type="GO" id="GO:0008327">
    <property type="term" value="F:methyl-CpG binding"/>
    <property type="evidence" value="ECO:0007669"/>
    <property type="project" value="TreeGrafter"/>
</dbReference>
<dbReference type="GO" id="GO:0006346">
    <property type="term" value="P:DNA methylation-dependent constitutive heterochromatin formation"/>
    <property type="evidence" value="ECO:0007669"/>
    <property type="project" value="TreeGrafter"/>
</dbReference>
<feature type="domain" description="MBD" evidence="11">
    <location>
        <begin position="219"/>
        <end position="287"/>
    </location>
</feature>
<feature type="region of interest" description="Disordered" evidence="10">
    <location>
        <begin position="670"/>
        <end position="695"/>
    </location>
</feature>
<keyword evidence="8" id="KW-0539">Nucleus</keyword>
<keyword evidence="3 9" id="KW-0863">Zinc-finger</keyword>
<dbReference type="GO" id="GO:0005654">
    <property type="term" value="C:nucleoplasm"/>
    <property type="evidence" value="ECO:0007669"/>
    <property type="project" value="UniProtKB-ARBA"/>
</dbReference>
<gene>
    <name evidence="13" type="ORF">AGOR_G00066560</name>
</gene>
<evidence type="ECO:0000256" key="4">
    <source>
        <dbReference type="ARBA" id="ARBA00022833"/>
    </source>
</evidence>
<dbReference type="OrthoDB" id="10072024at2759"/>
<keyword evidence="14" id="KW-1185">Reference proteome</keyword>
<dbReference type="PROSITE" id="PS51058">
    <property type="entry name" value="ZF_CXXC"/>
    <property type="match status" value="2"/>
</dbReference>
<dbReference type="PROSITE" id="PS50982">
    <property type="entry name" value="MBD"/>
    <property type="match status" value="1"/>
</dbReference>
<comment type="subcellular location">
    <subcellularLocation>
        <location evidence="1">Nucleus</location>
    </subcellularLocation>
</comment>
<feature type="compositionally biased region" description="Basic and acidic residues" evidence="10">
    <location>
        <begin position="180"/>
        <end position="204"/>
    </location>
</feature>
<evidence type="ECO:0000256" key="3">
    <source>
        <dbReference type="ARBA" id="ARBA00022771"/>
    </source>
</evidence>
<organism evidence="13 14">
    <name type="scientific">Albula goreensis</name>
    <dbReference type="NCBI Taxonomy" id="1534307"/>
    <lineage>
        <taxon>Eukaryota</taxon>
        <taxon>Metazoa</taxon>
        <taxon>Chordata</taxon>
        <taxon>Craniata</taxon>
        <taxon>Vertebrata</taxon>
        <taxon>Euteleostomi</taxon>
        <taxon>Actinopterygii</taxon>
        <taxon>Neopterygii</taxon>
        <taxon>Teleostei</taxon>
        <taxon>Albuliformes</taxon>
        <taxon>Albulidae</taxon>
        <taxon>Albula</taxon>
    </lineage>
</organism>
<sequence length="1020" mass="113419">MNEGVQNHVASEGGPEEEEGVGGDTDADVQLDEAAEVTAGGEAASKRERTDALKRDEDEAPRSEWARSPKTIPLRVTESLTTEGTDDESLNDGLEGLCERSVRPKSLGRSLGTGDDSKLRPKGLGAAHMAADRGEDPPVDWLEPLEEDDDDNYDEEDDDDDDDDDDDAMGRAGTWTCCRGTEDEREQGGGRGEPGGREREEQQRGRKGVGRKRRRQAVVDEDWEDWPILGKGWKRKEVFRRSGFSMGKTDTYYMSPYGERLRSKIELAKNLAGTMDISTFDFKSGKFLDSGTIRRMRKFRKQRKMRDNSEAVDTDDGYSLNSAPHSQKQHPAAQRARTSQQKNPSSYSTPPRPSSTGDASGSPHGLRKLSPLCPSSASSSPSREASFPAPAPSRLAPLLAPVSLTSTPHLRFDGDLQGMDALRSTRTFQQQRPRSQERTFKKEAEPLDCAPAELLVSECSNCGSPVEGVALWKKSRTSLCQRCTTEKRTEDSRNIIFRKWLPCGQCRACLVTEDCGMCASCRSGQVNHKLRKPVRCRKRKCLCPIRKKTAKEGYHEKEINKIVKVEGQCMNSSMNKVTRYSRHKENSGFTVHHYGEDEDCDDEDGNDLEDGLRKRSWRGCGACSGCLRTTDCGSCDFCTDKPKLGGSNRKRQKCRLRQCLTQATDCAENPGQGPKIPLNSHRKNSSSHAAGPTQRRYASYRFARSGYRTHEGWVGLGRPRPHYRYPCQQQTKAFWEDLEFTDDDDDDDEDYVSGGKPSGYNPEQKADKDGVSWTSQNCLKTDSGKIDIAKNQRLPSRIPDPSERPFTPPQGSDVPYCSSDLAAGSGSGERWGLKDRPRPDGGLDIVEVDAGELETTPMISEIFSLAEGSHAGNGADLPSDPELLSLLEALRRMELPSHWVGLLVDGPSLQLLQCSRHSTMADTTLYIDSGFYYQINVQDQPLLLTHPIYKDHPRRLPTVAHVVALLLDLERYAVCRGLPASPSQPRKQEVIVPTRAAICQFLVLKTEERCDKCRVAPQVQ</sequence>
<evidence type="ECO:0000256" key="1">
    <source>
        <dbReference type="ARBA" id="ARBA00004123"/>
    </source>
</evidence>
<dbReference type="GO" id="GO:0008270">
    <property type="term" value="F:zinc ion binding"/>
    <property type="evidence" value="ECO:0007669"/>
    <property type="project" value="UniProtKB-KW"/>
</dbReference>
<protein>
    <recommendedName>
        <fullName evidence="15">Methyl-CpG-binding domain protein 1</fullName>
    </recommendedName>
</protein>
<feature type="compositionally biased region" description="Low complexity" evidence="10">
    <location>
        <begin position="370"/>
        <end position="390"/>
    </location>
</feature>
<feature type="compositionally biased region" description="Basic residues" evidence="10">
    <location>
        <begin position="205"/>
        <end position="216"/>
    </location>
</feature>
<dbReference type="InterPro" id="IPR016177">
    <property type="entry name" value="DNA-bd_dom_sf"/>
</dbReference>
<proteinExistence type="predicted"/>
<keyword evidence="2" id="KW-0479">Metal-binding</keyword>
<feature type="compositionally biased region" description="Acidic residues" evidence="10">
    <location>
        <begin position="740"/>
        <end position="751"/>
    </location>
</feature>
<evidence type="ECO:0000313" key="13">
    <source>
        <dbReference type="EMBL" id="KAI1899903.1"/>
    </source>
</evidence>
<evidence type="ECO:0000259" key="11">
    <source>
        <dbReference type="PROSITE" id="PS50982"/>
    </source>
</evidence>
<dbReference type="Pfam" id="PF02008">
    <property type="entry name" value="zf-CXXC"/>
    <property type="match status" value="2"/>
</dbReference>
<evidence type="ECO:0000256" key="8">
    <source>
        <dbReference type="ARBA" id="ARBA00023242"/>
    </source>
</evidence>
<dbReference type="EMBL" id="JAERUA010000005">
    <property type="protein sequence ID" value="KAI1899903.1"/>
    <property type="molecule type" value="Genomic_DNA"/>
</dbReference>
<evidence type="ECO:0000313" key="14">
    <source>
        <dbReference type="Proteomes" id="UP000829720"/>
    </source>
</evidence>
<evidence type="ECO:0000256" key="6">
    <source>
        <dbReference type="ARBA" id="ARBA00023125"/>
    </source>
</evidence>
<feature type="region of interest" description="Disordered" evidence="10">
    <location>
        <begin position="740"/>
        <end position="772"/>
    </location>
</feature>
<dbReference type="AlphaFoldDB" id="A0A8T3DS00"/>
<comment type="caution">
    <text evidence="13">The sequence shown here is derived from an EMBL/GenBank/DDBJ whole genome shotgun (WGS) entry which is preliminary data.</text>
</comment>
<feature type="compositionally biased region" description="Basic and acidic residues" evidence="10">
    <location>
        <begin position="44"/>
        <end position="67"/>
    </location>
</feature>
<feature type="region of interest" description="Disordered" evidence="10">
    <location>
        <begin position="792"/>
        <end position="815"/>
    </location>
</feature>
<evidence type="ECO:0000256" key="9">
    <source>
        <dbReference type="PROSITE-ProRule" id="PRU00509"/>
    </source>
</evidence>
<evidence type="ECO:0000256" key="7">
    <source>
        <dbReference type="ARBA" id="ARBA00023163"/>
    </source>
</evidence>
<keyword evidence="7" id="KW-0804">Transcription</keyword>
<dbReference type="SMART" id="SM00391">
    <property type="entry name" value="MBD"/>
    <property type="match status" value="1"/>
</dbReference>
<evidence type="ECO:0000256" key="10">
    <source>
        <dbReference type="SAM" id="MobiDB-lite"/>
    </source>
</evidence>
<dbReference type="GO" id="GO:0000122">
    <property type="term" value="P:negative regulation of transcription by RNA polymerase II"/>
    <property type="evidence" value="ECO:0007669"/>
    <property type="project" value="TreeGrafter"/>
</dbReference>
<dbReference type="PANTHER" id="PTHR12396:SF57">
    <property type="entry name" value="METHYL-CPG-BINDING DOMAIN PROTEIN 1"/>
    <property type="match status" value="1"/>
</dbReference>
<dbReference type="Pfam" id="PF01429">
    <property type="entry name" value="MBD"/>
    <property type="match status" value="1"/>
</dbReference>